<evidence type="ECO:0000313" key="2">
    <source>
        <dbReference type="EMBL" id="PZW48096.1"/>
    </source>
</evidence>
<protein>
    <submittedName>
        <fullName evidence="2">Tripartite-type tricarboxylate transporter receptor subunit TctC</fullName>
    </submittedName>
</protein>
<dbReference type="PANTHER" id="PTHR42928">
    <property type="entry name" value="TRICARBOXYLATE-BINDING PROTEIN"/>
    <property type="match status" value="1"/>
</dbReference>
<dbReference type="Gene3D" id="3.40.190.10">
    <property type="entry name" value="Periplasmic binding protein-like II"/>
    <property type="match status" value="1"/>
</dbReference>
<dbReference type="RefSeq" id="WP_158537128.1">
    <property type="nucleotide sequence ID" value="NZ_QKYU01000006.1"/>
</dbReference>
<name>A0A2W7KJH3_9PROT</name>
<keyword evidence="2" id="KW-0675">Receptor</keyword>
<gene>
    <name evidence="2" type="ORF">C8P66_106100</name>
</gene>
<dbReference type="EMBL" id="QKYU01000006">
    <property type="protein sequence ID" value="PZW48096.1"/>
    <property type="molecule type" value="Genomic_DNA"/>
</dbReference>
<dbReference type="Gene3D" id="3.40.190.150">
    <property type="entry name" value="Bordetella uptake gene, domain 1"/>
    <property type="match status" value="1"/>
</dbReference>
<comment type="similarity">
    <text evidence="1">Belongs to the UPF0065 (bug) family.</text>
</comment>
<keyword evidence="3" id="KW-1185">Reference proteome</keyword>
<dbReference type="PANTHER" id="PTHR42928:SF5">
    <property type="entry name" value="BLR1237 PROTEIN"/>
    <property type="match status" value="1"/>
</dbReference>
<dbReference type="Pfam" id="PF03401">
    <property type="entry name" value="TctC"/>
    <property type="match status" value="1"/>
</dbReference>
<organism evidence="2 3">
    <name type="scientific">Humitalea rosea</name>
    <dbReference type="NCBI Taxonomy" id="990373"/>
    <lineage>
        <taxon>Bacteria</taxon>
        <taxon>Pseudomonadati</taxon>
        <taxon>Pseudomonadota</taxon>
        <taxon>Alphaproteobacteria</taxon>
        <taxon>Acetobacterales</taxon>
        <taxon>Roseomonadaceae</taxon>
        <taxon>Humitalea</taxon>
    </lineage>
</organism>
<dbReference type="OrthoDB" id="7250553at2"/>
<dbReference type="AlphaFoldDB" id="A0A2W7KJH3"/>
<evidence type="ECO:0000313" key="3">
    <source>
        <dbReference type="Proteomes" id="UP000249688"/>
    </source>
</evidence>
<proteinExistence type="inferred from homology"/>
<dbReference type="Proteomes" id="UP000249688">
    <property type="component" value="Unassembled WGS sequence"/>
</dbReference>
<dbReference type="InterPro" id="IPR042100">
    <property type="entry name" value="Bug_dom1"/>
</dbReference>
<comment type="caution">
    <text evidence="2">The sequence shown here is derived from an EMBL/GenBank/DDBJ whole genome shotgun (WGS) entry which is preliminary data.</text>
</comment>
<dbReference type="SUPFAM" id="SSF53850">
    <property type="entry name" value="Periplasmic binding protein-like II"/>
    <property type="match status" value="1"/>
</dbReference>
<dbReference type="PIRSF" id="PIRSF017082">
    <property type="entry name" value="YflP"/>
    <property type="match status" value="1"/>
</dbReference>
<dbReference type="InterPro" id="IPR005064">
    <property type="entry name" value="BUG"/>
</dbReference>
<accession>A0A2W7KJH3</accession>
<evidence type="ECO:0000256" key="1">
    <source>
        <dbReference type="ARBA" id="ARBA00006987"/>
    </source>
</evidence>
<reference evidence="2 3" key="1">
    <citation type="submission" date="2018-06" db="EMBL/GenBank/DDBJ databases">
        <title>Genomic Encyclopedia of Archaeal and Bacterial Type Strains, Phase II (KMG-II): from individual species to whole genera.</title>
        <authorList>
            <person name="Goeker M."/>
        </authorList>
    </citation>
    <scope>NUCLEOTIDE SEQUENCE [LARGE SCALE GENOMIC DNA]</scope>
    <source>
        <strain evidence="2 3">DSM 24525</strain>
    </source>
</reference>
<sequence length="328" mass="34310">MTLPILRRAAIQAGAAGLLGAVGARASRASDIAWPSQAIRLVVPYTPGGSNDAVARPIAEKLQDVFGRTVVVENRPGATGAIGAAVVANAPADGHTLLLASSSFATASTMRRTTFDAIESFDPVASICDAPMLVVTKPGGFTDIRALVAFAKANPGRLQYGMAGMGGIGYFTQELFNRTAELRMEAIPYSGIGPASIDLVAGRIDFLMTTLASVRGLVEAGTVKVIAVSSPTRAPAMPDVPTIKEVLGVDFGVNVWWGILAPRGIPAGVRERLNVEITRAAASDSYTRFLAADGAKPAPSSVAEFSQMVREDILRWRHLANEVGIQAN</sequence>